<dbReference type="Pfam" id="PF01381">
    <property type="entry name" value="HTH_3"/>
    <property type="match status" value="1"/>
</dbReference>
<reference evidence="3 4" key="2">
    <citation type="journal article" date="2012" name="Stand. Genomic Sci.">
        <title>Complete genome sequence of the sulfate-reducing firmicute Desulfotomaculum ruminis type strain (DL(T)).</title>
        <authorList>
            <person name="Spring S."/>
            <person name="Visser M."/>
            <person name="Lu M."/>
            <person name="Copeland A."/>
            <person name="Lapidus A."/>
            <person name="Lucas S."/>
            <person name="Cheng J.F."/>
            <person name="Han C."/>
            <person name="Tapia R."/>
            <person name="Goodwin L.A."/>
            <person name="Pitluck S."/>
            <person name="Ivanova N."/>
            <person name="Land M."/>
            <person name="Hauser L."/>
            <person name="Larimer F."/>
            <person name="Rohde M."/>
            <person name="Goker M."/>
            <person name="Detter J.C."/>
            <person name="Kyrpides N.C."/>
            <person name="Woyke T."/>
            <person name="Schaap P.J."/>
            <person name="Plugge C.M."/>
            <person name="Muyzer G."/>
            <person name="Kuever J."/>
            <person name="Pereira I.A."/>
            <person name="Parshina S.N."/>
            <person name="Bernier-Latmani R."/>
            <person name="Stams A.J."/>
            <person name="Klenk H.P."/>
        </authorList>
    </citation>
    <scope>NUCLEOTIDE SEQUENCE [LARGE SCALE GENOMIC DNA]</scope>
    <source>
        <strain evidence="4">ATCC 23193 / DSM 2154 / NCIB 8452 / DL</strain>
    </source>
</reference>
<name>F6DNF0_DESRL</name>
<reference evidence="4" key="1">
    <citation type="submission" date="2011-05" db="EMBL/GenBank/DDBJ databases">
        <title>Complete sequence of Desulfotomaculum ruminis DSM 2154.</title>
        <authorList>
            <person name="Lucas S."/>
            <person name="Copeland A."/>
            <person name="Lapidus A."/>
            <person name="Cheng J.-F."/>
            <person name="Goodwin L."/>
            <person name="Pitluck S."/>
            <person name="Lu M."/>
            <person name="Detter J.C."/>
            <person name="Han C."/>
            <person name="Tapia R."/>
            <person name="Land M."/>
            <person name="Hauser L."/>
            <person name="Kyrpides N."/>
            <person name="Ivanova N."/>
            <person name="Mikhailova N."/>
            <person name="Pagani I."/>
            <person name="Stams A.J.M."/>
            <person name="Plugge C.M."/>
            <person name="Muyzer G."/>
            <person name="Kuever J."/>
            <person name="Parshina S.N."/>
            <person name="Ivanova A.E."/>
            <person name="Nazina T.N."/>
            <person name="Brambilla E."/>
            <person name="Spring S."/>
            <person name="Klenk H.-P."/>
            <person name="Woyke T."/>
        </authorList>
    </citation>
    <scope>NUCLEOTIDE SEQUENCE [LARGE SCALE GENOMIC DNA]</scope>
    <source>
        <strain evidence="4">ATCC 23193 / DSM 2154 / NCIB 8452 / DL</strain>
    </source>
</reference>
<dbReference type="SUPFAM" id="SSF47413">
    <property type="entry name" value="lambda repressor-like DNA-binding domains"/>
    <property type="match status" value="1"/>
</dbReference>
<gene>
    <name evidence="3" type="ordered locus">Desru_3639</name>
</gene>
<dbReference type="OrthoDB" id="1786861at2"/>
<dbReference type="KEGG" id="dru:Desru_3639"/>
<dbReference type="CDD" id="cd00093">
    <property type="entry name" value="HTH_XRE"/>
    <property type="match status" value="1"/>
</dbReference>
<dbReference type="Proteomes" id="UP000009234">
    <property type="component" value="Chromosome"/>
</dbReference>
<evidence type="ECO:0000313" key="4">
    <source>
        <dbReference type="Proteomes" id="UP000009234"/>
    </source>
</evidence>
<dbReference type="Gene3D" id="1.10.260.40">
    <property type="entry name" value="lambda repressor-like DNA-binding domains"/>
    <property type="match status" value="1"/>
</dbReference>
<dbReference type="STRING" id="696281.Desru_3639"/>
<accession>F6DNF0</accession>
<dbReference type="RefSeq" id="WP_013843587.1">
    <property type="nucleotide sequence ID" value="NC_015589.1"/>
</dbReference>
<dbReference type="PANTHER" id="PTHR46558:SF11">
    <property type="entry name" value="HTH-TYPE TRANSCRIPTIONAL REGULATOR XRE"/>
    <property type="match status" value="1"/>
</dbReference>
<evidence type="ECO:0000259" key="2">
    <source>
        <dbReference type="PROSITE" id="PS50943"/>
    </source>
</evidence>
<proteinExistence type="predicted"/>
<dbReference type="InterPro" id="IPR010982">
    <property type="entry name" value="Lambda_DNA-bd_dom_sf"/>
</dbReference>
<protein>
    <submittedName>
        <fullName evidence="3">Helix-turn-helix domain protein</fullName>
    </submittedName>
</protein>
<dbReference type="PANTHER" id="PTHR46558">
    <property type="entry name" value="TRACRIPTIONAL REGULATORY PROTEIN-RELATED-RELATED"/>
    <property type="match status" value="1"/>
</dbReference>
<evidence type="ECO:0000256" key="1">
    <source>
        <dbReference type="ARBA" id="ARBA00023125"/>
    </source>
</evidence>
<dbReference type="eggNOG" id="COG1974">
    <property type="taxonomic scope" value="Bacteria"/>
</dbReference>
<dbReference type="GO" id="GO:0003677">
    <property type="term" value="F:DNA binding"/>
    <property type="evidence" value="ECO:0007669"/>
    <property type="project" value="UniProtKB-KW"/>
</dbReference>
<keyword evidence="1" id="KW-0238">DNA-binding</keyword>
<evidence type="ECO:0000313" key="3">
    <source>
        <dbReference type="EMBL" id="AEG61841.1"/>
    </source>
</evidence>
<dbReference type="PROSITE" id="PS50943">
    <property type="entry name" value="HTH_CROC1"/>
    <property type="match status" value="1"/>
</dbReference>
<dbReference type="HOGENOM" id="CLU_066192_4_0_9"/>
<sequence length="163" mass="18792">MGIFRDRMKELREDRGLTQQGLADALNIGKSAIALYETEKRQPDPDTLRKLALFFNCSTDYLLGLTDTLILERKDLPSLPPDILAFASDQENYGLIRLIQSLKIQGHSNELIREWLISLGNTIRRIKQTYVQEYLENPLLVQEPGEKYTRQSRGKKPDKKKDS</sequence>
<organism evidence="3 4">
    <name type="scientific">Desulforamulus ruminis (strain ATCC 23193 / DSM 2154 / NCIMB 8452 / DL)</name>
    <name type="common">Desulfotomaculum ruminis</name>
    <dbReference type="NCBI Taxonomy" id="696281"/>
    <lineage>
        <taxon>Bacteria</taxon>
        <taxon>Bacillati</taxon>
        <taxon>Bacillota</taxon>
        <taxon>Clostridia</taxon>
        <taxon>Eubacteriales</taxon>
        <taxon>Peptococcaceae</taxon>
        <taxon>Desulforamulus</taxon>
    </lineage>
</organism>
<dbReference type="InterPro" id="IPR001387">
    <property type="entry name" value="Cro/C1-type_HTH"/>
</dbReference>
<dbReference type="AlphaFoldDB" id="F6DNF0"/>
<dbReference type="SMART" id="SM00530">
    <property type="entry name" value="HTH_XRE"/>
    <property type="match status" value="1"/>
</dbReference>
<dbReference type="EMBL" id="CP002780">
    <property type="protein sequence ID" value="AEG61841.1"/>
    <property type="molecule type" value="Genomic_DNA"/>
</dbReference>
<feature type="domain" description="HTH cro/C1-type" evidence="2">
    <location>
        <begin position="8"/>
        <end position="62"/>
    </location>
</feature>
<keyword evidence="4" id="KW-1185">Reference proteome</keyword>